<reference evidence="1 2" key="1">
    <citation type="journal article" date="2014" name="Genome Announc.">
        <title>Draft genome sequences of eight enterohepatic helicobacter species isolated from both laboratory and wild rodents.</title>
        <authorList>
            <person name="Sheh A."/>
            <person name="Shen Z."/>
            <person name="Fox J.G."/>
        </authorList>
    </citation>
    <scope>NUCLEOTIDE SEQUENCE [LARGE SCALE GENOMIC DNA]</scope>
    <source>
        <strain evidence="1 2">Missouri</strain>
    </source>
</reference>
<accession>A0A6D2C406</accession>
<comment type="caution">
    <text evidence="1">The sequence shown here is derived from an EMBL/GenBank/DDBJ whole genome shotgun (WGS) entry which is preliminary data.</text>
</comment>
<dbReference type="Proteomes" id="UP000029870">
    <property type="component" value="Unassembled WGS sequence"/>
</dbReference>
<name>A0A6D2C406_9HELI</name>
<evidence type="ECO:0000313" key="1">
    <source>
        <dbReference type="EMBL" id="TLE02965.1"/>
    </source>
</evidence>
<dbReference type="EMBL" id="JRPH02000038">
    <property type="protein sequence ID" value="TLE02965.1"/>
    <property type="molecule type" value="Genomic_DNA"/>
</dbReference>
<dbReference type="GeneID" id="60657103"/>
<organism evidence="1 2">
    <name type="scientific">Helicobacter bilis</name>
    <dbReference type="NCBI Taxonomy" id="37372"/>
    <lineage>
        <taxon>Bacteria</taxon>
        <taxon>Pseudomonadati</taxon>
        <taxon>Campylobacterota</taxon>
        <taxon>Epsilonproteobacteria</taxon>
        <taxon>Campylobacterales</taxon>
        <taxon>Helicobacteraceae</taxon>
        <taxon>Helicobacter</taxon>
    </lineage>
</organism>
<sequence length="163" mass="19331">MSKKQEGFRKNLLTKIHIHNRYKEIKENGCWEEWLELRYGCDSARFLSISELKEVLDVFNDRVQDRDYVLRDIWGRAQLGVNKNKFSTKAQRLKIIALCKQEGFDEKGMCSFVYRQIKKHISGFAALYMLERDEASKVIVGLEKVSEWRAERERYANNVDFKA</sequence>
<dbReference type="AlphaFoldDB" id="A0A6D2C406"/>
<evidence type="ECO:0000313" key="2">
    <source>
        <dbReference type="Proteomes" id="UP000029870"/>
    </source>
</evidence>
<proteinExistence type="predicted"/>
<dbReference type="RefSeq" id="WP_004087813.1">
    <property type="nucleotide sequence ID" value="NZ_JAERIZ010000041.1"/>
</dbReference>
<gene>
    <name evidence="1" type="ORF">LS77_009720</name>
</gene>
<protein>
    <submittedName>
        <fullName evidence="1">DUF1018 domain-containing protein</fullName>
    </submittedName>
</protein>